<dbReference type="Proteomes" id="UP000053660">
    <property type="component" value="Unassembled WGS sequence"/>
</dbReference>
<protein>
    <recommendedName>
        <fullName evidence="1">Peptidase C1A papain C-terminal domain-containing protein</fullName>
    </recommendedName>
</protein>
<dbReference type="OrthoDB" id="65740at2759"/>
<dbReference type="GO" id="GO:0006508">
    <property type="term" value="P:proteolysis"/>
    <property type="evidence" value="ECO:0007669"/>
    <property type="project" value="InterPro"/>
</dbReference>
<dbReference type="GO" id="GO:0008234">
    <property type="term" value="F:cysteine-type peptidase activity"/>
    <property type="evidence" value="ECO:0007669"/>
    <property type="project" value="InterPro"/>
</dbReference>
<name>A0A0B1TTA2_OESDE</name>
<keyword evidence="3" id="KW-1185">Reference proteome</keyword>
<proteinExistence type="predicted"/>
<dbReference type="Gene3D" id="3.90.70.10">
    <property type="entry name" value="Cysteine proteinases"/>
    <property type="match status" value="1"/>
</dbReference>
<dbReference type="InterPro" id="IPR038765">
    <property type="entry name" value="Papain-like_cys_pep_sf"/>
</dbReference>
<dbReference type="PROSITE" id="PS00639">
    <property type="entry name" value="THIOL_PROTEASE_HIS"/>
    <property type="match status" value="1"/>
</dbReference>
<feature type="non-terminal residue" evidence="2">
    <location>
        <position position="1"/>
    </location>
</feature>
<evidence type="ECO:0000313" key="3">
    <source>
        <dbReference type="Proteomes" id="UP000053660"/>
    </source>
</evidence>
<feature type="domain" description="Peptidase C1A papain C-terminal" evidence="1">
    <location>
        <begin position="5"/>
        <end position="68"/>
    </location>
</feature>
<dbReference type="EMBL" id="KN549223">
    <property type="protein sequence ID" value="KHJ99371.1"/>
    <property type="molecule type" value="Genomic_DNA"/>
</dbReference>
<organism evidence="2 3">
    <name type="scientific">Oesophagostomum dentatum</name>
    <name type="common">Nodular worm</name>
    <dbReference type="NCBI Taxonomy" id="61180"/>
    <lineage>
        <taxon>Eukaryota</taxon>
        <taxon>Metazoa</taxon>
        <taxon>Ecdysozoa</taxon>
        <taxon>Nematoda</taxon>
        <taxon>Chromadorea</taxon>
        <taxon>Rhabditida</taxon>
        <taxon>Rhabditina</taxon>
        <taxon>Rhabditomorpha</taxon>
        <taxon>Strongyloidea</taxon>
        <taxon>Strongylidae</taxon>
        <taxon>Oesophagostomum</taxon>
    </lineage>
</organism>
<dbReference type="InterPro" id="IPR025660">
    <property type="entry name" value="Pept_his_AS"/>
</dbReference>
<sequence>HTAGKQEGGHAVRIIGWGRENDVPYWLITNSWNTDWGEDGEFTTVAEGLFRMLRGSNECLIEQMVVAGMMDV</sequence>
<dbReference type="InterPro" id="IPR000668">
    <property type="entry name" value="Peptidase_C1A_C"/>
</dbReference>
<reference evidence="2 3" key="1">
    <citation type="submission" date="2014-03" db="EMBL/GenBank/DDBJ databases">
        <title>Draft genome of the hookworm Oesophagostomum dentatum.</title>
        <authorList>
            <person name="Mitreva M."/>
        </authorList>
    </citation>
    <scope>NUCLEOTIDE SEQUENCE [LARGE SCALE GENOMIC DNA]</scope>
    <source>
        <strain evidence="2 3">OD-Hann</strain>
    </source>
</reference>
<dbReference type="SUPFAM" id="SSF54001">
    <property type="entry name" value="Cysteine proteinases"/>
    <property type="match status" value="1"/>
</dbReference>
<dbReference type="Pfam" id="PF00112">
    <property type="entry name" value="Peptidase_C1"/>
    <property type="match status" value="1"/>
</dbReference>
<dbReference type="AlphaFoldDB" id="A0A0B1TTA2"/>
<accession>A0A0B1TTA2</accession>
<evidence type="ECO:0000313" key="2">
    <source>
        <dbReference type="EMBL" id="KHJ99371.1"/>
    </source>
</evidence>
<evidence type="ECO:0000259" key="1">
    <source>
        <dbReference type="Pfam" id="PF00112"/>
    </source>
</evidence>
<gene>
    <name evidence="2" type="ORF">OESDEN_00609</name>
</gene>